<evidence type="ECO:0000256" key="5">
    <source>
        <dbReference type="ARBA" id="ARBA00023136"/>
    </source>
</evidence>
<dbReference type="EMBL" id="KB908593">
    <property type="protein sequence ID" value="EOA86421.1"/>
    <property type="molecule type" value="Genomic_DNA"/>
</dbReference>
<protein>
    <recommendedName>
        <fullName evidence="8">Major facilitator superfamily (MFS) profile domain-containing protein</fullName>
    </recommendedName>
</protein>
<dbReference type="PROSITE" id="PS50850">
    <property type="entry name" value="MFS"/>
    <property type="match status" value="1"/>
</dbReference>
<dbReference type="RefSeq" id="XP_008026030.1">
    <property type="nucleotide sequence ID" value="XM_008027839.1"/>
</dbReference>
<evidence type="ECO:0000256" key="7">
    <source>
        <dbReference type="SAM" id="Phobius"/>
    </source>
</evidence>
<evidence type="ECO:0000256" key="2">
    <source>
        <dbReference type="ARBA" id="ARBA00022448"/>
    </source>
</evidence>
<name>R0INS3_EXST2</name>
<feature type="transmembrane region" description="Helical" evidence="7">
    <location>
        <begin position="222"/>
        <end position="242"/>
    </location>
</feature>
<comment type="subcellular location">
    <subcellularLocation>
        <location evidence="1">Membrane</location>
        <topology evidence="1">Multi-pass membrane protein</topology>
    </subcellularLocation>
</comment>
<feature type="transmembrane region" description="Helical" evidence="7">
    <location>
        <begin position="262"/>
        <end position="281"/>
    </location>
</feature>
<keyword evidence="5 7" id="KW-0472">Membrane</keyword>
<keyword evidence="3 7" id="KW-0812">Transmembrane</keyword>
<feature type="transmembrane region" description="Helical" evidence="7">
    <location>
        <begin position="104"/>
        <end position="122"/>
    </location>
</feature>
<sequence length="564" mass="58949">MSTTPSYPNGDEEKQVVDIHDQSVSSSSSTGPESEKPRLSKDSAGAEEGGATESQDAGEYATGAKLLIIVLALVLSVFLFSLDQTIVATAIPKITDDFRSLDDISWYGSAFFMTLGGFQSMWGKAYKYFPLKISFLLAIFVFELGSLICGVAPNSLTLIVGRAIAGVGAAGIGSGAYTIVAFAAEPKKRATYTGILGAAYGIAAVAGPLVGGVLTDKASWRWCFYINLPIGGLAAATIFIFFQTPKAAKPVDAPLGEKLLQMDPMGTVLIMGAVIAYILALQYGGARESWNSGIVIGLLVGFAVILIAFGVLEIWQGERSMLTPRLMRNRYVWVNGLFGFFFCGAYFVPLYYLPIYFQSIDNVSPTASGVRNLPLIIAFSVGAVLSGGAISKTGVATPILTVSAVITTVAAGAMYTLDIGSGTGKWIGFQILSGLGFGVGFQVPIIVVQATAQPTDLASVTAITLFFETVGGAFLVAAAQSGFVNQLLHKLASTAAGVNPALVVATGATDLHRVFSGDELNGVLVAYMAGIKVAFAITVGAVGISVPISLLSKWGRINQQKPSV</sequence>
<dbReference type="PANTHER" id="PTHR23501">
    <property type="entry name" value="MAJOR FACILITATOR SUPERFAMILY"/>
    <property type="match status" value="1"/>
</dbReference>
<dbReference type="Proteomes" id="UP000016935">
    <property type="component" value="Unassembled WGS sequence"/>
</dbReference>
<feature type="transmembrane region" description="Helical" evidence="7">
    <location>
        <begin position="457"/>
        <end position="479"/>
    </location>
</feature>
<dbReference type="GeneID" id="19400821"/>
<keyword evidence="4 7" id="KW-1133">Transmembrane helix</keyword>
<evidence type="ECO:0000313" key="10">
    <source>
        <dbReference type="Proteomes" id="UP000016935"/>
    </source>
</evidence>
<dbReference type="Gene3D" id="1.20.1250.20">
    <property type="entry name" value="MFS general substrate transporter like domains"/>
    <property type="match status" value="1"/>
</dbReference>
<dbReference type="FunFam" id="1.20.1720.10:FF:000012">
    <property type="entry name" value="MFS toxin efflux pump (AflT)"/>
    <property type="match status" value="1"/>
</dbReference>
<feature type="transmembrane region" description="Helical" evidence="7">
    <location>
        <begin position="128"/>
        <end position="151"/>
    </location>
</feature>
<feature type="transmembrane region" description="Helical" evidence="7">
    <location>
        <begin position="396"/>
        <end position="417"/>
    </location>
</feature>
<dbReference type="GO" id="GO:0022857">
    <property type="term" value="F:transmembrane transporter activity"/>
    <property type="evidence" value="ECO:0007669"/>
    <property type="project" value="InterPro"/>
</dbReference>
<dbReference type="CDD" id="cd17502">
    <property type="entry name" value="MFS_Azr1_MDR_like"/>
    <property type="match status" value="1"/>
</dbReference>
<feature type="transmembrane region" description="Helical" evidence="7">
    <location>
        <begin position="332"/>
        <end position="353"/>
    </location>
</feature>
<feature type="compositionally biased region" description="Basic and acidic residues" evidence="6">
    <location>
        <begin position="11"/>
        <end position="21"/>
    </location>
</feature>
<dbReference type="AlphaFoldDB" id="R0INS3"/>
<dbReference type="FunFam" id="1.20.1250.20:FF:000196">
    <property type="entry name" value="MFS toxin efflux pump (AflT)"/>
    <property type="match status" value="1"/>
</dbReference>
<dbReference type="GO" id="GO:0005886">
    <property type="term" value="C:plasma membrane"/>
    <property type="evidence" value="ECO:0007669"/>
    <property type="project" value="TreeGrafter"/>
</dbReference>
<evidence type="ECO:0000256" key="4">
    <source>
        <dbReference type="ARBA" id="ARBA00022989"/>
    </source>
</evidence>
<dbReference type="PANTHER" id="PTHR23501:SF177">
    <property type="entry name" value="MAJOR FACILITATOR SUPERFAMILY (MFS) PROFILE DOMAIN-CONTAINING PROTEIN-RELATED"/>
    <property type="match status" value="1"/>
</dbReference>
<dbReference type="Gene3D" id="1.20.1720.10">
    <property type="entry name" value="Multidrug resistance protein D"/>
    <property type="match status" value="1"/>
</dbReference>
<feature type="transmembrane region" description="Helical" evidence="7">
    <location>
        <begin position="163"/>
        <end position="184"/>
    </location>
</feature>
<feature type="transmembrane region" description="Helical" evidence="7">
    <location>
        <begin position="429"/>
        <end position="451"/>
    </location>
</feature>
<feature type="domain" description="Major facilitator superfamily (MFS) profile" evidence="8">
    <location>
        <begin position="69"/>
        <end position="564"/>
    </location>
</feature>
<reference evidence="9 10" key="1">
    <citation type="journal article" date="2012" name="PLoS Pathog.">
        <title>Diverse lifestyles and strategies of plant pathogenesis encoded in the genomes of eighteen Dothideomycetes fungi.</title>
        <authorList>
            <person name="Ohm R.A."/>
            <person name="Feau N."/>
            <person name="Henrissat B."/>
            <person name="Schoch C.L."/>
            <person name="Horwitz B.A."/>
            <person name="Barry K.W."/>
            <person name="Condon B.J."/>
            <person name="Copeland A.C."/>
            <person name="Dhillon B."/>
            <person name="Glaser F."/>
            <person name="Hesse C.N."/>
            <person name="Kosti I."/>
            <person name="LaButti K."/>
            <person name="Lindquist E.A."/>
            <person name="Lucas S."/>
            <person name="Salamov A.A."/>
            <person name="Bradshaw R.E."/>
            <person name="Ciuffetti L."/>
            <person name="Hamelin R.C."/>
            <person name="Kema G.H.J."/>
            <person name="Lawrence C."/>
            <person name="Scott J.A."/>
            <person name="Spatafora J.W."/>
            <person name="Turgeon B.G."/>
            <person name="de Wit P.J.G.M."/>
            <person name="Zhong S."/>
            <person name="Goodwin S.B."/>
            <person name="Grigoriev I.V."/>
        </authorList>
    </citation>
    <scope>NUCLEOTIDE SEQUENCE [LARGE SCALE GENOMIC DNA]</scope>
    <source>
        <strain evidence="10">28A</strain>
    </source>
</reference>
<dbReference type="InterPro" id="IPR036259">
    <property type="entry name" value="MFS_trans_sf"/>
</dbReference>
<keyword evidence="2" id="KW-0813">Transport</keyword>
<reference evidence="9 10" key="2">
    <citation type="journal article" date="2013" name="PLoS Genet.">
        <title>Comparative genome structure, secondary metabolite, and effector coding capacity across Cochliobolus pathogens.</title>
        <authorList>
            <person name="Condon B.J."/>
            <person name="Leng Y."/>
            <person name="Wu D."/>
            <person name="Bushley K.E."/>
            <person name="Ohm R.A."/>
            <person name="Otillar R."/>
            <person name="Martin J."/>
            <person name="Schackwitz W."/>
            <person name="Grimwood J."/>
            <person name="MohdZainudin N."/>
            <person name="Xue C."/>
            <person name="Wang R."/>
            <person name="Manning V.A."/>
            <person name="Dhillon B."/>
            <person name="Tu Z.J."/>
            <person name="Steffenson B.J."/>
            <person name="Salamov A."/>
            <person name="Sun H."/>
            <person name="Lowry S."/>
            <person name="LaButti K."/>
            <person name="Han J."/>
            <person name="Copeland A."/>
            <person name="Lindquist E."/>
            <person name="Barry K."/>
            <person name="Schmutz J."/>
            <person name="Baker S.E."/>
            <person name="Ciuffetti L.M."/>
            <person name="Grigoriev I.V."/>
            <person name="Zhong S."/>
            <person name="Turgeon B.G."/>
        </authorList>
    </citation>
    <scope>NUCLEOTIDE SEQUENCE [LARGE SCALE GENOMIC DNA]</scope>
    <source>
        <strain evidence="10">28A</strain>
    </source>
</reference>
<evidence type="ECO:0000256" key="6">
    <source>
        <dbReference type="SAM" id="MobiDB-lite"/>
    </source>
</evidence>
<feature type="transmembrane region" description="Helical" evidence="7">
    <location>
        <begin position="373"/>
        <end position="390"/>
    </location>
</feature>
<keyword evidence="10" id="KW-1185">Reference proteome</keyword>
<dbReference type="Pfam" id="PF07690">
    <property type="entry name" value="MFS_1"/>
    <property type="match status" value="1"/>
</dbReference>
<gene>
    <name evidence="9" type="ORF">SETTUDRAFT_169188</name>
</gene>
<dbReference type="InterPro" id="IPR011701">
    <property type="entry name" value="MFS"/>
</dbReference>
<evidence type="ECO:0000256" key="3">
    <source>
        <dbReference type="ARBA" id="ARBA00022692"/>
    </source>
</evidence>
<dbReference type="OrthoDB" id="10021397at2759"/>
<organism evidence="9 10">
    <name type="scientific">Exserohilum turcicum (strain 28A)</name>
    <name type="common">Northern leaf blight fungus</name>
    <name type="synonym">Setosphaeria turcica</name>
    <dbReference type="NCBI Taxonomy" id="671987"/>
    <lineage>
        <taxon>Eukaryota</taxon>
        <taxon>Fungi</taxon>
        <taxon>Dikarya</taxon>
        <taxon>Ascomycota</taxon>
        <taxon>Pezizomycotina</taxon>
        <taxon>Dothideomycetes</taxon>
        <taxon>Pleosporomycetidae</taxon>
        <taxon>Pleosporales</taxon>
        <taxon>Pleosporineae</taxon>
        <taxon>Pleosporaceae</taxon>
        <taxon>Exserohilum</taxon>
    </lineage>
</organism>
<evidence type="ECO:0000313" key="9">
    <source>
        <dbReference type="EMBL" id="EOA86421.1"/>
    </source>
</evidence>
<dbReference type="HOGENOM" id="CLU_000960_22_1_1"/>
<evidence type="ECO:0000259" key="8">
    <source>
        <dbReference type="PROSITE" id="PS50850"/>
    </source>
</evidence>
<dbReference type="eggNOG" id="KOG0254">
    <property type="taxonomic scope" value="Eukaryota"/>
</dbReference>
<dbReference type="PRINTS" id="PR01035">
    <property type="entry name" value="TCRTETA"/>
</dbReference>
<feature type="transmembrane region" description="Helical" evidence="7">
    <location>
        <begin position="66"/>
        <end position="92"/>
    </location>
</feature>
<proteinExistence type="predicted"/>
<evidence type="ECO:0000256" key="1">
    <source>
        <dbReference type="ARBA" id="ARBA00004141"/>
    </source>
</evidence>
<dbReference type="SUPFAM" id="SSF103473">
    <property type="entry name" value="MFS general substrate transporter"/>
    <property type="match status" value="1"/>
</dbReference>
<feature type="region of interest" description="Disordered" evidence="6">
    <location>
        <begin position="1"/>
        <end position="56"/>
    </location>
</feature>
<dbReference type="InterPro" id="IPR020846">
    <property type="entry name" value="MFS_dom"/>
</dbReference>
<dbReference type="InterPro" id="IPR001958">
    <property type="entry name" value="Tet-R_TetA/multi-R_MdtG-like"/>
</dbReference>
<feature type="transmembrane region" description="Helical" evidence="7">
    <location>
        <begin position="529"/>
        <end position="551"/>
    </location>
</feature>
<accession>R0INS3</accession>
<feature type="transmembrane region" description="Helical" evidence="7">
    <location>
        <begin position="293"/>
        <end position="312"/>
    </location>
</feature>
<feature type="transmembrane region" description="Helical" evidence="7">
    <location>
        <begin position="190"/>
        <end position="210"/>
    </location>
</feature>
<feature type="transmembrane region" description="Helical" evidence="7">
    <location>
        <begin position="491"/>
        <end position="509"/>
    </location>
</feature>